<organism evidence="4 5">
    <name type="scientific">Hebeloma cylindrosporum</name>
    <dbReference type="NCBI Taxonomy" id="76867"/>
    <lineage>
        <taxon>Eukaryota</taxon>
        <taxon>Fungi</taxon>
        <taxon>Dikarya</taxon>
        <taxon>Basidiomycota</taxon>
        <taxon>Agaricomycotina</taxon>
        <taxon>Agaricomycetes</taxon>
        <taxon>Agaricomycetidae</taxon>
        <taxon>Agaricales</taxon>
        <taxon>Agaricineae</taxon>
        <taxon>Hymenogastraceae</taxon>
        <taxon>Hebeloma</taxon>
    </lineage>
</organism>
<dbReference type="GO" id="GO:0006406">
    <property type="term" value="P:mRNA export from nucleus"/>
    <property type="evidence" value="ECO:0007669"/>
    <property type="project" value="TreeGrafter"/>
</dbReference>
<dbReference type="STRING" id="686832.A0A0C3CQP1"/>
<comment type="subcellular location">
    <subcellularLocation>
        <location evidence="1">Nucleus</location>
    </subcellularLocation>
</comment>
<dbReference type="Pfam" id="PF09766">
    <property type="entry name" value="FmiP_Thoc5"/>
    <property type="match status" value="1"/>
</dbReference>
<keyword evidence="5" id="KW-1185">Reference proteome</keyword>
<dbReference type="EMBL" id="KN831771">
    <property type="protein sequence ID" value="KIM46171.1"/>
    <property type="molecule type" value="Genomic_DNA"/>
</dbReference>
<proteinExistence type="inferred from homology"/>
<evidence type="ECO:0000256" key="1">
    <source>
        <dbReference type="ARBA" id="ARBA00004123"/>
    </source>
</evidence>
<reference evidence="5" key="2">
    <citation type="submission" date="2015-01" db="EMBL/GenBank/DDBJ databases">
        <title>Evolutionary Origins and Diversification of the Mycorrhizal Mutualists.</title>
        <authorList>
            <consortium name="DOE Joint Genome Institute"/>
            <consortium name="Mycorrhizal Genomics Consortium"/>
            <person name="Kohler A."/>
            <person name="Kuo A."/>
            <person name="Nagy L.G."/>
            <person name="Floudas D."/>
            <person name="Copeland A."/>
            <person name="Barry K.W."/>
            <person name="Cichocki N."/>
            <person name="Veneault-Fourrey C."/>
            <person name="LaButti K."/>
            <person name="Lindquist E.A."/>
            <person name="Lipzen A."/>
            <person name="Lundell T."/>
            <person name="Morin E."/>
            <person name="Murat C."/>
            <person name="Riley R."/>
            <person name="Ohm R."/>
            <person name="Sun H."/>
            <person name="Tunlid A."/>
            <person name="Henrissat B."/>
            <person name="Grigoriev I.V."/>
            <person name="Hibbett D.S."/>
            <person name="Martin F."/>
        </authorList>
    </citation>
    <scope>NUCLEOTIDE SEQUENCE [LARGE SCALE GENOMIC DNA]</scope>
    <source>
        <strain evidence="5">h7</strain>
    </source>
</reference>
<dbReference type="Proteomes" id="UP000053424">
    <property type="component" value="Unassembled WGS sequence"/>
</dbReference>
<dbReference type="OrthoDB" id="20582at2759"/>
<accession>A0A0C3CQP1</accession>
<dbReference type="PANTHER" id="PTHR13375">
    <property type="entry name" value="FMS INTERACTING PROTEIN"/>
    <property type="match status" value="1"/>
</dbReference>
<dbReference type="PANTHER" id="PTHR13375:SF3">
    <property type="entry name" value="THO COMPLEX SUBUNIT 5 HOMOLOG"/>
    <property type="match status" value="1"/>
</dbReference>
<evidence type="ECO:0008006" key="6">
    <source>
        <dbReference type="Google" id="ProtNLM"/>
    </source>
</evidence>
<gene>
    <name evidence="4" type="ORF">M413DRAFT_305729</name>
</gene>
<dbReference type="GO" id="GO:0000445">
    <property type="term" value="C:THO complex part of transcription export complex"/>
    <property type="evidence" value="ECO:0007669"/>
    <property type="project" value="TreeGrafter"/>
</dbReference>
<sequence length="212" mass="24545">MSDAHATLLPPSPDEVLDKLRDLVSPSYLQQDTAAMHIRAMALIGRLKSLYRAANTATRSRKEETSAARQEMDQSHLHLQNLLYEKRHLEREIEKCRQFASIYQDVPLYSLEEFKQLAPEEARNDHVLSDEHQLMLNRLSFELAERQRLDLRKKELIQQKEDLLKESKSKVTTMDSVKTQIDLLMKTASDIQKKVDELVQPIPNQETNDIPG</sequence>
<dbReference type="AlphaFoldDB" id="A0A0C3CQP1"/>
<evidence type="ECO:0000313" key="5">
    <source>
        <dbReference type="Proteomes" id="UP000053424"/>
    </source>
</evidence>
<keyword evidence="3" id="KW-0539">Nucleus</keyword>
<dbReference type="HOGENOM" id="CLU_082754_1_0_1"/>
<evidence type="ECO:0000313" key="4">
    <source>
        <dbReference type="EMBL" id="KIM46171.1"/>
    </source>
</evidence>
<evidence type="ECO:0000256" key="2">
    <source>
        <dbReference type="ARBA" id="ARBA00008044"/>
    </source>
</evidence>
<comment type="similarity">
    <text evidence="2">Belongs to the THOC5 family.</text>
</comment>
<dbReference type="GO" id="GO:0003729">
    <property type="term" value="F:mRNA binding"/>
    <property type="evidence" value="ECO:0007669"/>
    <property type="project" value="TreeGrafter"/>
</dbReference>
<reference evidence="4 5" key="1">
    <citation type="submission" date="2014-04" db="EMBL/GenBank/DDBJ databases">
        <authorList>
            <consortium name="DOE Joint Genome Institute"/>
            <person name="Kuo A."/>
            <person name="Gay G."/>
            <person name="Dore J."/>
            <person name="Kohler A."/>
            <person name="Nagy L.G."/>
            <person name="Floudas D."/>
            <person name="Copeland A."/>
            <person name="Barry K.W."/>
            <person name="Cichocki N."/>
            <person name="Veneault-Fourrey C."/>
            <person name="LaButti K."/>
            <person name="Lindquist E.A."/>
            <person name="Lipzen A."/>
            <person name="Lundell T."/>
            <person name="Morin E."/>
            <person name="Murat C."/>
            <person name="Sun H."/>
            <person name="Tunlid A."/>
            <person name="Henrissat B."/>
            <person name="Grigoriev I.V."/>
            <person name="Hibbett D.S."/>
            <person name="Martin F."/>
            <person name="Nordberg H.P."/>
            <person name="Cantor M.N."/>
            <person name="Hua S.X."/>
        </authorList>
    </citation>
    <scope>NUCLEOTIDE SEQUENCE [LARGE SCALE GENOMIC DNA]</scope>
    <source>
        <strain evidence="5">h7</strain>
    </source>
</reference>
<dbReference type="InterPro" id="IPR019163">
    <property type="entry name" value="THO_Thoc5"/>
</dbReference>
<name>A0A0C3CQP1_HEBCY</name>
<protein>
    <recommendedName>
        <fullName evidence="6">Fms interacting protein</fullName>
    </recommendedName>
</protein>
<evidence type="ECO:0000256" key="3">
    <source>
        <dbReference type="ARBA" id="ARBA00023242"/>
    </source>
</evidence>